<sequence>MTYTQGFKSSLVRKMACPNGVSASALSREVGIPQQSLSRWLRDANVVNESGNSPISEAPWRTMSPKRPQDKSAEEKLKIVIEAETVAEDQLGAFLRRNGIHEAQLREWRAMMLSGLQKPSRPSSKTSEETRKIHALEKELLRKDKALAEAAAILILKKKVQSIWGGEDEPTDKRNGR</sequence>
<dbReference type="KEGG" id="gur:Gura_3927"/>
<dbReference type="Proteomes" id="UP000006695">
    <property type="component" value="Chromosome"/>
</dbReference>
<keyword evidence="10" id="KW-1185">Reference proteome</keyword>
<feature type="region of interest" description="Disordered" evidence="1">
    <location>
        <begin position="50"/>
        <end position="73"/>
    </location>
</feature>
<evidence type="ECO:0000313" key="10">
    <source>
        <dbReference type="Proteomes" id="UP000006695"/>
    </source>
</evidence>
<dbReference type="KEGG" id="gur:Gura_4344"/>
<proteinExistence type="predicted"/>
<evidence type="ECO:0000313" key="3">
    <source>
        <dbReference type="EMBL" id="ABQ25443.1"/>
    </source>
</evidence>
<dbReference type="KEGG" id="gur:Gura_1239"/>
<dbReference type="KEGG" id="gur:Gura_4366"/>
<evidence type="ECO:0000256" key="1">
    <source>
        <dbReference type="SAM" id="MobiDB-lite"/>
    </source>
</evidence>
<evidence type="ECO:0000313" key="8">
    <source>
        <dbReference type="EMBL" id="ABQ28487.1"/>
    </source>
</evidence>
<dbReference type="EMBL" id="CP000698">
    <property type="protein sequence ID" value="ABQ25443.1"/>
    <property type="molecule type" value="Genomic_DNA"/>
</dbReference>
<dbReference type="KEGG" id="gur:Gura_2203"/>
<dbReference type="EMBL" id="CP000698">
    <property type="protein sequence ID" value="ABQ28487.1"/>
    <property type="molecule type" value="Genomic_DNA"/>
</dbReference>
<evidence type="ECO:0000313" key="9">
    <source>
        <dbReference type="EMBL" id="ABQ28509.1"/>
    </source>
</evidence>
<evidence type="ECO:0008006" key="11">
    <source>
        <dbReference type="Google" id="ProtNLM"/>
    </source>
</evidence>
<dbReference type="InterPro" id="IPR009057">
    <property type="entry name" value="Homeodomain-like_sf"/>
</dbReference>
<dbReference type="KEGG" id="gur:Gura_3026"/>
<dbReference type="SUPFAM" id="SSF46689">
    <property type="entry name" value="Homeodomain-like"/>
    <property type="match status" value="1"/>
</dbReference>
<gene>
    <name evidence="2" type="ordered locus">Gura_0317</name>
    <name evidence="3" type="ordered locus">Gura_1239</name>
    <name evidence="4" type="ordered locus">Gura_2203</name>
    <name evidence="5" type="ordered locus">Gura_3026</name>
    <name evidence="6" type="ordered locus">Gura_3317</name>
    <name evidence="7" type="ordered locus">Gura_3927</name>
    <name evidence="8" type="ordered locus">Gura_4344</name>
    <name evidence="9" type="ordered locus">Gura_4366</name>
</gene>
<protein>
    <recommendedName>
        <fullName evidence="11">Transposase</fullName>
    </recommendedName>
</protein>
<evidence type="ECO:0000313" key="6">
    <source>
        <dbReference type="EMBL" id="ABQ27474.1"/>
    </source>
</evidence>
<dbReference type="KEGG" id="gur:Gura_0317"/>
<accession>A5G3M0</accession>
<dbReference type="EMBL" id="CP000698">
    <property type="protein sequence ID" value="ABQ26388.1"/>
    <property type="molecule type" value="Genomic_DNA"/>
</dbReference>
<evidence type="ECO:0000313" key="5">
    <source>
        <dbReference type="EMBL" id="ABQ27198.1"/>
    </source>
</evidence>
<dbReference type="EMBL" id="CP000698">
    <property type="protein sequence ID" value="ABQ27198.1"/>
    <property type="molecule type" value="Genomic_DNA"/>
</dbReference>
<dbReference type="EMBL" id="CP000698">
    <property type="protein sequence ID" value="ABQ27474.1"/>
    <property type="molecule type" value="Genomic_DNA"/>
</dbReference>
<dbReference type="HOGENOM" id="CLU_121441_0_1_7"/>
<dbReference type="EMBL" id="CP000698">
    <property type="protein sequence ID" value="ABQ24533.1"/>
    <property type="molecule type" value="Genomic_DNA"/>
</dbReference>
<dbReference type="AlphaFoldDB" id="A5G3M0"/>
<dbReference type="KEGG" id="gur:Gura_3317"/>
<dbReference type="STRING" id="351605.Gura_0317"/>
<reference evidence="4 10" key="1">
    <citation type="submission" date="2007-05" db="EMBL/GenBank/DDBJ databases">
        <title>Complete sequence of Geobacter uraniireducens Rf4.</title>
        <authorList>
            <consortium name="US DOE Joint Genome Institute"/>
            <person name="Copeland A."/>
            <person name="Lucas S."/>
            <person name="Lapidus A."/>
            <person name="Barry K."/>
            <person name="Detter J.C."/>
            <person name="Glavina del Rio T."/>
            <person name="Hammon N."/>
            <person name="Israni S."/>
            <person name="Dalin E."/>
            <person name="Tice H."/>
            <person name="Pitluck S."/>
            <person name="Chertkov O."/>
            <person name="Brettin T."/>
            <person name="Bruce D."/>
            <person name="Han C."/>
            <person name="Schmutz J."/>
            <person name="Larimer F."/>
            <person name="Land M."/>
            <person name="Hauser L."/>
            <person name="Kyrpides N."/>
            <person name="Mikhailova N."/>
            <person name="Shelobolina E."/>
            <person name="Aklujkar M."/>
            <person name="Lovley D."/>
            <person name="Richardson P."/>
        </authorList>
    </citation>
    <scope>NUCLEOTIDE SEQUENCE [LARGE SCALE GENOMIC DNA]</scope>
    <source>
        <strain evidence="10">ATCC BAA-1134 / JCM 13001 / Rf4</strain>
        <strain evidence="4 10">Rf4</strain>
    </source>
</reference>
<dbReference type="EMBL" id="CP000698">
    <property type="protein sequence ID" value="ABQ28509.1"/>
    <property type="molecule type" value="Genomic_DNA"/>
</dbReference>
<name>A5G3M0_GEOUR</name>
<evidence type="ECO:0000313" key="4">
    <source>
        <dbReference type="EMBL" id="ABQ26388.1"/>
    </source>
</evidence>
<evidence type="ECO:0000313" key="7">
    <source>
        <dbReference type="EMBL" id="ABQ28075.1"/>
    </source>
</evidence>
<dbReference type="EMBL" id="CP000698">
    <property type="protein sequence ID" value="ABQ28075.1"/>
    <property type="molecule type" value="Genomic_DNA"/>
</dbReference>
<organism evidence="4 10">
    <name type="scientific">Geotalea uraniireducens (strain Rf4)</name>
    <name type="common">Geobacter uraniireducens</name>
    <dbReference type="NCBI Taxonomy" id="351605"/>
    <lineage>
        <taxon>Bacteria</taxon>
        <taxon>Pseudomonadati</taxon>
        <taxon>Thermodesulfobacteriota</taxon>
        <taxon>Desulfuromonadia</taxon>
        <taxon>Geobacterales</taxon>
        <taxon>Geobacteraceae</taxon>
        <taxon>Geotalea</taxon>
    </lineage>
</organism>
<evidence type="ECO:0000313" key="2">
    <source>
        <dbReference type="EMBL" id="ABQ24533.1"/>
    </source>
</evidence>